<evidence type="ECO:0000313" key="3">
    <source>
        <dbReference type="EMBL" id="MFC3231169.1"/>
    </source>
</evidence>
<dbReference type="PANTHER" id="PTHR46696">
    <property type="entry name" value="P450, PUTATIVE (EUROFUNG)-RELATED"/>
    <property type="match status" value="1"/>
</dbReference>
<dbReference type="EMBL" id="JBHRTR010000054">
    <property type="protein sequence ID" value="MFC3231169.1"/>
    <property type="molecule type" value="Genomic_DNA"/>
</dbReference>
<comment type="similarity">
    <text evidence="1 2">Belongs to the cytochrome P450 family.</text>
</comment>
<dbReference type="InterPro" id="IPR017972">
    <property type="entry name" value="Cyt_P450_CS"/>
</dbReference>
<organism evidence="3 4">
    <name type="scientific">Marinibaculum pumilum</name>
    <dbReference type="NCBI Taxonomy" id="1766165"/>
    <lineage>
        <taxon>Bacteria</taxon>
        <taxon>Pseudomonadati</taxon>
        <taxon>Pseudomonadota</taxon>
        <taxon>Alphaproteobacteria</taxon>
        <taxon>Rhodospirillales</taxon>
        <taxon>Rhodospirillaceae</taxon>
        <taxon>Marinibaculum</taxon>
    </lineage>
</organism>
<evidence type="ECO:0000256" key="1">
    <source>
        <dbReference type="ARBA" id="ARBA00010617"/>
    </source>
</evidence>
<dbReference type="PROSITE" id="PS00086">
    <property type="entry name" value="CYTOCHROME_P450"/>
    <property type="match status" value="1"/>
</dbReference>
<keyword evidence="2" id="KW-0349">Heme</keyword>
<comment type="caution">
    <text evidence="3">The sequence shown here is derived from an EMBL/GenBank/DDBJ whole genome shotgun (WGS) entry which is preliminary data.</text>
</comment>
<dbReference type="RefSeq" id="WP_379906633.1">
    <property type="nucleotide sequence ID" value="NZ_JBHRTR010000054.1"/>
</dbReference>
<dbReference type="PANTHER" id="PTHR46696:SF1">
    <property type="entry name" value="CYTOCHROME P450 YJIB-RELATED"/>
    <property type="match status" value="1"/>
</dbReference>
<dbReference type="InterPro" id="IPR001128">
    <property type="entry name" value="Cyt_P450"/>
</dbReference>
<dbReference type="CDD" id="cd20625">
    <property type="entry name" value="CYP164-like"/>
    <property type="match status" value="1"/>
</dbReference>
<dbReference type="Proteomes" id="UP001595528">
    <property type="component" value="Unassembled WGS sequence"/>
</dbReference>
<sequence>MTDAPDLRSPAFFDDPFPVLRGLLEENPLHWNPSLGGWVAVRYGDIREQLRDRRFSSDRMDPFFAHLAADDRAGLASLEHNIRLWSVFNDPPEHTRLRGLMNKAFTSRALKEMRPKVERIAGELVEGIAAKGRMETIADLAYPLPASVIGLMLGVPWADIEHLKRWSDDLAKFVLYGMMGPAEYRRADAAIAEMTAYFTDLIAERRRNPGDDVVSGLVGAEERGDFLSVDELVATCVLLLFAGHETTTQLIGNGLLALLQNPAELERLRSLRHDPEAVAIAVEEMLRFDGPSLAQVRLAGEDIPLPDGQVMRAGDRVFQMLAAANRDPQQFADPDRFDVGRADAKAHLAFGYGIHFCIGAPLARMEGQILFPILLERLADLQLETEVPRFTRSLVVRGLTALPVSFRVQ</sequence>
<keyword evidence="2" id="KW-0560">Oxidoreductase</keyword>
<keyword evidence="2" id="KW-0503">Monooxygenase</keyword>
<keyword evidence="2" id="KW-0479">Metal-binding</keyword>
<dbReference type="InterPro" id="IPR036396">
    <property type="entry name" value="Cyt_P450_sf"/>
</dbReference>
<dbReference type="Gene3D" id="1.10.630.10">
    <property type="entry name" value="Cytochrome P450"/>
    <property type="match status" value="1"/>
</dbReference>
<dbReference type="InterPro" id="IPR002397">
    <property type="entry name" value="Cyt_P450_B"/>
</dbReference>
<evidence type="ECO:0000313" key="4">
    <source>
        <dbReference type="Proteomes" id="UP001595528"/>
    </source>
</evidence>
<accession>A0ABV7L9H0</accession>
<name>A0ABV7L9H0_9PROT</name>
<keyword evidence="4" id="KW-1185">Reference proteome</keyword>
<protein>
    <submittedName>
        <fullName evidence="3">Cytochrome P450</fullName>
    </submittedName>
</protein>
<reference evidence="4" key="1">
    <citation type="journal article" date="2019" name="Int. J. Syst. Evol. Microbiol.">
        <title>The Global Catalogue of Microorganisms (GCM) 10K type strain sequencing project: providing services to taxonomists for standard genome sequencing and annotation.</title>
        <authorList>
            <consortium name="The Broad Institute Genomics Platform"/>
            <consortium name="The Broad Institute Genome Sequencing Center for Infectious Disease"/>
            <person name="Wu L."/>
            <person name="Ma J."/>
        </authorList>
    </citation>
    <scope>NUCLEOTIDE SEQUENCE [LARGE SCALE GENOMIC DNA]</scope>
    <source>
        <strain evidence="4">KCTC 42964</strain>
    </source>
</reference>
<evidence type="ECO:0000256" key="2">
    <source>
        <dbReference type="RuleBase" id="RU000461"/>
    </source>
</evidence>
<dbReference type="PRINTS" id="PR00359">
    <property type="entry name" value="BP450"/>
</dbReference>
<dbReference type="Pfam" id="PF00067">
    <property type="entry name" value="p450"/>
    <property type="match status" value="2"/>
</dbReference>
<proteinExistence type="inferred from homology"/>
<keyword evidence="2" id="KW-0408">Iron</keyword>
<dbReference type="SUPFAM" id="SSF48264">
    <property type="entry name" value="Cytochrome P450"/>
    <property type="match status" value="1"/>
</dbReference>
<gene>
    <name evidence="3" type="ORF">ACFOGJ_28230</name>
</gene>